<dbReference type="CDD" id="cd17917">
    <property type="entry name" value="DEXHc_RHA-like"/>
    <property type="match status" value="1"/>
</dbReference>
<dbReference type="SUPFAM" id="SSF52540">
    <property type="entry name" value="P-loop containing nucleoside triphosphate hydrolases"/>
    <property type="match status" value="1"/>
</dbReference>
<dbReference type="Pfam" id="PF00270">
    <property type="entry name" value="DEAD"/>
    <property type="match status" value="1"/>
</dbReference>
<dbReference type="Proteomes" id="UP000019373">
    <property type="component" value="Unassembled WGS sequence"/>
</dbReference>
<dbReference type="FunFam" id="3.40.50.300:FF:001214">
    <property type="entry name" value="DExH-box ATP-dependent RNA helicase"/>
    <property type="match status" value="1"/>
</dbReference>
<evidence type="ECO:0000313" key="10">
    <source>
        <dbReference type="EMBL" id="ERF71492.1"/>
    </source>
</evidence>
<evidence type="ECO:0000313" key="11">
    <source>
        <dbReference type="Proteomes" id="UP000019373"/>
    </source>
</evidence>
<dbReference type="Pfam" id="PF07717">
    <property type="entry name" value="OB_NTP_bind"/>
    <property type="match status" value="1"/>
</dbReference>
<dbReference type="SMART" id="SM00490">
    <property type="entry name" value="HELICc"/>
    <property type="match status" value="1"/>
</dbReference>
<dbReference type="PROSITE" id="PS00690">
    <property type="entry name" value="DEAH_ATP_HELICASE"/>
    <property type="match status" value="1"/>
</dbReference>
<feature type="domain" description="Helicase C-terminal" evidence="9">
    <location>
        <begin position="819"/>
        <end position="985"/>
    </location>
</feature>
<feature type="domain" description="Helicase ATP-binding" evidence="8">
    <location>
        <begin position="582"/>
        <end position="753"/>
    </location>
</feature>
<name>U1G2I1_ENDPU</name>
<dbReference type="PANTHER" id="PTHR18934:SF267">
    <property type="entry name" value="ATP-DEPENDENT RNA HELICASE YLR419W-RELATED"/>
    <property type="match status" value="1"/>
</dbReference>
<dbReference type="PANTHER" id="PTHR18934">
    <property type="entry name" value="ATP-DEPENDENT RNA HELICASE"/>
    <property type="match status" value="1"/>
</dbReference>
<reference evidence="11" key="1">
    <citation type="journal article" date="2014" name="BMC Genomics">
        <title>Genome characteristics reveal the impact of lichenization on lichen-forming fungus Endocarpon pusillum Hedwig (Verrucariales, Ascomycota).</title>
        <authorList>
            <person name="Wang Y.-Y."/>
            <person name="Liu B."/>
            <person name="Zhang X.-Y."/>
            <person name="Zhou Q.-M."/>
            <person name="Zhang T."/>
            <person name="Li H."/>
            <person name="Yu Y.-F."/>
            <person name="Zhang X.-L."/>
            <person name="Hao X.-Y."/>
            <person name="Wang M."/>
            <person name="Wang L."/>
            <person name="Wei J.-C."/>
        </authorList>
    </citation>
    <scope>NUCLEOTIDE SEQUENCE [LARGE SCALE GENOMIC DNA]</scope>
    <source>
        <strain evidence="11">Z07020 / HMAS-L-300199</strain>
    </source>
</reference>
<dbReference type="Gene3D" id="3.40.50.300">
    <property type="entry name" value="P-loop containing nucleotide triphosphate hydrolases"/>
    <property type="match status" value="2"/>
</dbReference>
<sequence>MGPKKGQGPHGGGTKKAHQAVPDSDHIVFTNKHNNPPKGGLEKDGQPTVPRPDARKVIGGASWTGKLPMTLLSELCQKQKWNKPEYSMRKLPDAIGGGHVSTVTLSAVNPRTKETTKLAPLQLPHSHQDLASQNTPLEARHFAATYALFRVSSMKNIHMTLPPKYKDLWKGELAKLKEEDVKAGRAWMYDADPFLTAIETKKIRDSIEVRKAKASEEKTAPSSGPNLLGQNSGRLPPKAWERAPCVDMGNKIRSEVEEIVKGHGVWNPYQILLSESQRYTIVEEISNLGFRRSHVEEAVQQCKDREETLEWLLIHVPEDDLPTWSFPDNYTSGISLASGDLAKESKLKRLALAGYSSDECAAALRRSNGDERRAAQELQNNLLSIDRSSLMLGSEKVTEMWQEELDTLGAVFSDRFSSVSPDECVIQGESTKASLSFHFRQPLGDYPQSCVPIIAIHSKDIPAYIRLSATRRALGYAAESLLGGPMIYNLVEWLETHLPTILENPGLLRDISQQNPQPNSEPVIRLIANRETPRTQQMRQASLQISTQLKAVREARASTSMQQNMLQIRQNLPAWNMKDQIVQAVNSYQCVIISGETGSGKSTQSVQFILDHMIDTMTGSAANIVCTQPRRISALGLADRVSDERCSPMGDEVGYVIRGDSKIGSKTRITFMTTGILLRRMQSSADLLQSVDDLSHIFVDEVHERSVDTDFLLALLKDVMNVRPDIKIVLMSATLDAKIFTSYFGGSDKVGEVHIPGRTYPVTDYYLDDILKLTNRSQTDSGVQNGYPDDVQAEMDELSIGRSIRELGTGINYKLLADLVSQIDYDLGKDSGGILIFLPGTLEIERCLAALRSYERLHALPLHASLTPADQRKVFPSPPRGMRKVIASTNVAETSITIADIVAVIDSGRVKETNYDAASSIVRLEEVWASQAACKQRRGRAGRVQAGKCYKMFTRKVESDMAPRPQPEIRRLPLEQLCLSVKATVPKRDVAHFLQNTLTPPESQAIDVAMTLLHRVGALDNNELTALGRHLSMVPADLRCAKLLVYGSIFGCLEACLAIAAILTVRSPFVSPRDKREEAKIARATFSADHGDILLDLKAFTEWSERSQSSSSKAVREWCSERFLSAQTLRDISSTRSQLLSSLKDVSIVPLEYGKSEAVYKTLNRDNTNFMLLRALIAGALNPQIAKIELPDKKYFASMAGAVEVDPEAKTIKYYSQDNGRVFVHPSSILFGTQTFSGSGSYVSYFSKMATSRTFIRDLTPFNAYGLLLFGGPIAVDTHGNGLLVDQWLRLRGWARIGVLVSRLRALLDDVLRQRIDQPSTYSVEDSVIGIVRRLVQLNGQDQ</sequence>
<evidence type="ECO:0000256" key="1">
    <source>
        <dbReference type="ARBA" id="ARBA00022741"/>
    </source>
</evidence>
<dbReference type="GO" id="GO:0016787">
    <property type="term" value="F:hydrolase activity"/>
    <property type="evidence" value="ECO:0007669"/>
    <property type="project" value="UniProtKB-KW"/>
</dbReference>
<dbReference type="Pfam" id="PF21010">
    <property type="entry name" value="HA2_C"/>
    <property type="match status" value="1"/>
</dbReference>
<dbReference type="Gene3D" id="3.10.110.10">
    <property type="entry name" value="Ubiquitin Conjugating Enzyme"/>
    <property type="match status" value="1"/>
</dbReference>
<dbReference type="PROSITE" id="PS50908">
    <property type="entry name" value="RWD"/>
    <property type="match status" value="1"/>
</dbReference>
<evidence type="ECO:0000256" key="3">
    <source>
        <dbReference type="ARBA" id="ARBA00022806"/>
    </source>
</evidence>
<feature type="compositionally biased region" description="Polar residues" evidence="5">
    <location>
        <begin position="220"/>
        <end position="233"/>
    </location>
</feature>
<dbReference type="GO" id="GO:0004386">
    <property type="term" value="F:helicase activity"/>
    <property type="evidence" value="ECO:0007669"/>
    <property type="project" value="UniProtKB-KW"/>
</dbReference>
<dbReference type="Pfam" id="PF05773">
    <property type="entry name" value="RWD"/>
    <property type="match status" value="1"/>
</dbReference>
<dbReference type="PROSITE" id="PS51192">
    <property type="entry name" value="HELICASE_ATP_BIND_1"/>
    <property type="match status" value="1"/>
</dbReference>
<dbReference type="InterPro" id="IPR009060">
    <property type="entry name" value="UBA-like_sf"/>
</dbReference>
<dbReference type="PROSITE" id="PS51194">
    <property type="entry name" value="HELICASE_CTER"/>
    <property type="match status" value="1"/>
</dbReference>
<protein>
    <recommendedName>
        <fullName evidence="12">ATP-dependent RNA helicase ucp12</fullName>
    </recommendedName>
</protein>
<feature type="region of interest" description="Disordered" evidence="5">
    <location>
        <begin position="213"/>
        <end position="234"/>
    </location>
</feature>
<dbReference type="CDD" id="cd00048">
    <property type="entry name" value="DSRM_SF"/>
    <property type="match status" value="1"/>
</dbReference>
<keyword evidence="1" id="KW-0547">Nucleotide-binding</keyword>
<dbReference type="RefSeq" id="XP_007802701.1">
    <property type="nucleotide sequence ID" value="XM_007804510.1"/>
</dbReference>
<dbReference type="InterPro" id="IPR002464">
    <property type="entry name" value="DNA/RNA_helicase_DEAH_CS"/>
</dbReference>
<dbReference type="CDD" id="cd23827">
    <property type="entry name" value="RWD_YLR419W-like"/>
    <property type="match status" value="1"/>
</dbReference>
<gene>
    <name evidence="10" type="ORF">EPUS_00481</name>
</gene>
<feature type="domain" description="UBA" evidence="6">
    <location>
        <begin position="274"/>
        <end position="315"/>
    </location>
</feature>
<evidence type="ECO:0000259" key="7">
    <source>
        <dbReference type="PROSITE" id="PS50908"/>
    </source>
</evidence>
<keyword evidence="4" id="KW-0067">ATP-binding</keyword>
<dbReference type="InterPro" id="IPR027417">
    <property type="entry name" value="P-loop_NTPase"/>
</dbReference>
<dbReference type="FunFam" id="3.40.50.300:FF:000868">
    <property type="entry name" value="DEAD/DEAH box helicase, putative"/>
    <property type="match status" value="1"/>
</dbReference>
<dbReference type="SUPFAM" id="SSF54495">
    <property type="entry name" value="UBC-like"/>
    <property type="match status" value="1"/>
</dbReference>
<dbReference type="GeneID" id="19235542"/>
<dbReference type="InterPro" id="IPR001650">
    <property type="entry name" value="Helicase_C-like"/>
</dbReference>
<feature type="domain" description="UBA" evidence="6">
    <location>
        <begin position="341"/>
        <end position="381"/>
    </location>
</feature>
<dbReference type="SMART" id="SM00487">
    <property type="entry name" value="DEXDc"/>
    <property type="match status" value="1"/>
</dbReference>
<dbReference type="eggNOG" id="KOG0920">
    <property type="taxonomic scope" value="Eukaryota"/>
</dbReference>
<feature type="region of interest" description="Disordered" evidence="5">
    <location>
        <begin position="1"/>
        <end position="51"/>
    </location>
</feature>
<dbReference type="SMART" id="SM00165">
    <property type="entry name" value="UBA"/>
    <property type="match status" value="2"/>
</dbReference>
<dbReference type="InterPro" id="IPR059023">
    <property type="entry name" value="RNA_hel_CTD"/>
</dbReference>
<evidence type="ECO:0008006" key="12">
    <source>
        <dbReference type="Google" id="ProtNLM"/>
    </source>
</evidence>
<evidence type="ECO:0000259" key="8">
    <source>
        <dbReference type="PROSITE" id="PS51192"/>
    </source>
</evidence>
<keyword evidence="2" id="KW-0378">Hydrolase</keyword>
<dbReference type="FunFam" id="1.20.120.1080:FF:000002">
    <property type="entry name" value="Putative ATP-dependent RNA helicase DHX36"/>
    <property type="match status" value="1"/>
</dbReference>
<dbReference type="InterPro" id="IPR016135">
    <property type="entry name" value="UBQ-conjugating_enzyme/RWD"/>
</dbReference>
<keyword evidence="3" id="KW-0347">Helicase</keyword>
<organism evidence="10 11">
    <name type="scientific">Endocarpon pusillum (strain Z07020 / HMAS-L-300199)</name>
    <name type="common">Lichen-forming fungus</name>
    <dbReference type="NCBI Taxonomy" id="1263415"/>
    <lineage>
        <taxon>Eukaryota</taxon>
        <taxon>Fungi</taxon>
        <taxon>Dikarya</taxon>
        <taxon>Ascomycota</taxon>
        <taxon>Pezizomycotina</taxon>
        <taxon>Eurotiomycetes</taxon>
        <taxon>Chaetothyriomycetidae</taxon>
        <taxon>Verrucariales</taxon>
        <taxon>Verrucariaceae</taxon>
        <taxon>Endocarpon</taxon>
    </lineage>
</organism>
<dbReference type="Pfam" id="PF26026">
    <property type="entry name" value="RNA_hel_CTD"/>
    <property type="match status" value="1"/>
</dbReference>
<dbReference type="Gene3D" id="1.20.120.1080">
    <property type="match status" value="1"/>
</dbReference>
<dbReference type="CDD" id="cd18791">
    <property type="entry name" value="SF2_C_RHA"/>
    <property type="match status" value="1"/>
</dbReference>
<evidence type="ECO:0000259" key="6">
    <source>
        <dbReference type="PROSITE" id="PS50030"/>
    </source>
</evidence>
<dbReference type="SUPFAM" id="SSF46934">
    <property type="entry name" value="UBA-like"/>
    <property type="match status" value="1"/>
</dbReference>
<evidence type="ECO:0000256" key="2">
    <source>
        <dbReference type="ARBA" id="ARBA00022801"/>
    </source>
</evidence>
<dbReference type="GO" id="GO:1990904">
    <property type="term" value="C:ribonucleoprotein complex"/>
    <property type="evidence" value="ECO:0007669"/>
    <property type="project" value="UniProtKB-ARBA"/>
</dbReference>
<dbReference type="PROSITE" id="PS50030">
    <property type="entry name" value="UBA"/>
    <property type="match status" value="2"/>
</dbReference>
<dbReference type="InterPro" id="IPR006575">
    <property type="entry name" value="RWD_dom"/>
</dbReference>
<dbReference type="InterPro" id="IPR011709">
    <property type="entry name" value="DEAD-box_helicase_OB_fold"/>
</dbReference>
<dbReference type="OMA" id="LFRVCNM"/>
<dbReference type="InterPro" id="IPR007502">
    <property type="entry name" value="Helicase-assoc_dom"/>
</dbReference>
<proteinExistence type="predicted"/>
<dbReference type="Pfam" id="PF24385">
    <property type="entry name" value="DSRM_DHX29"/>
    <property type="match status" value="1"/>
</dbReference>
<keyword evidence="11" id="KW-1185">Reference proteome</keyword>
<dbReference type="InterPro" id="IPR014001">
    <property type="entry name" value="Helicase_ATP-bd"/>
</dbReference>
<dbReference type="InterPro" id="IPR056328">
    <property type="entry name" value="DSRM_DHX29"/>
</dbReference>
<dbReference type="InterPro" id="IPR015940">
    <property type="entry name" value="UBA"/>
</dbReference>
<dbReference type="OrthoDB" id="5600252at2759"/>
<dbReference type="SMART" id="SM00847">
    <property type="entry name" value="HA2"/>
    <property type="match status" value="1"/>
</dbReference>
<evidence type="ECO:0000256" key="4">
    <source>
        <dbReference type="ARBA" id="ARBA00022840"/>
    </source>
</evidence>
<feature type="domain" description="RWD" evidence="7">
    <location>
        <begin position="403"/>
        <end position="501"/>
    </location>
</feature>
<dbReference type="HOGENOM" id="CLU_001832_4_0_1"/>
<accession>U1G2I1</accession>
<dbReference type="EMBL" id="KE721204">
    <property type="protein sequence ID" value="ERF71492.1"/>
    <property type="molecule type" value="Genomic_DNA"/>
</dbReference>
<dbReference type="GO" id="GO:0005524">
    <property type="term" value="F:ATP binding"/>
    <property type="evidence" value="ECO:0007669"/>
    <property type="project" value="UniProtKB-KW"/>
</dbReference>
<dbReference type="Pfam" id="PF00271">
    <property type="entry name" value="Helicase_C"/>
    <property type="match status" value="1"/>
</dbReference>
<evidence type="ECO:0000256" key="5">
    <source>
        <dbReference type="SAM" id="MobiDB-lite"/>
    </source>
</evidence>
<evidence type="ECO:0000259" key="9">
    <source>
        <dbReference type="PROSITE" id="PS51194"/>
    </source>
</evidence>
<dbReference type="InterPro" id="IPR011545">
    <property type="entry name" value="DEAD/DEAH_box_helicase_dom"/>
</dbReference>
<dbReference type="GO" id="GO:0003723">
    <property type="term" value="F:RNA binding"/>
    <property type="evidence" value="ECO:0007669"/>
    <property type="project" value="TreeGrafter"/>
</dbReference>